<dbReference type="InParanoid" id="M4E467"/>
<dbReference type="AlphaFoldDB" id="M4E467"/>
<evidence type="ECO:0000256" key="2">
    <source>
        <dbReference type="ARBA" id="ARBA00022473"/>
    </source>
</evidence>
<feature type="compositionally biased region" description="Low complexity" evidence="7">
    <location>
        <begin position="49"/>
        <end position="72"/>
    </location>
</feature>
<evidence type="ECO:0000259" key="8">
    <source>
        <dbReference type="PROSITE" id="PS50108"/>
    </source>
</evidence>
<evidence type="ECO:0000256" key="6">
    <source>
        <dbReference type="ARBA" id="ARBA00023242"/>
    </source>
</evidence>
<dbReference type="NCBIfam" id="TIGR01557">
    <property type="entry name" value="myb_SHAQKYF"/>
    <property type="match status" value="1"/>
</dbReference>
<dbReference type="STRING" id="51351.M4E467"/>
<dbReference type="PANTHER" id="PTHR31496:SF3">
    <property type="entry name" value="TRANSCRIPTION REPRESSOR KAN1"/>
    <property type="match status" value="1"/>
</dbReference>
<dbReference type="EnsemblPlants" id="Bra023570.1">
    <property type="protein sequence ID" value="Bra023570.1-P"/>
    <property type="gene ID" value="Bra023570"/>
</dbReference>
<protein>
    <recommendedName>
        <fullName evidence="8">CRIB domain-containing protein</fullName>
    </recommendedName>
</protein>
<dbReference type="FunCoup" id="M4E467">
    <property type="interactions" value="434"/>
</dbReference>
<dbReference type="PROSITE" id="PS50108">
    <property type="entry name" value="CRIB"/>
    <property type="match status" value="1"/>
</dbReference>
<keyword evidence="10" id="KW-1185">Reference proteome</keyword>
<feature type="domain" description="CRIB" evidence="8">
    <location>
        <begin position="341"/>
        <end position="354"/>
    </location>
</feature>
<dbReference type="FunFam" id="1.10.10.60:FF:000002">
    <property type="entry name" value="Myb family transcription factor"/>
    <property type="match status" value="1"/>
</dbReference>
<name>M4E467_BRACM</name>
<reference evidence="9" key="3">
    <citation type="submission" date="2023-03" db="UniProtKB">
        <authorList>
            <consortium name="EnsemblPlants"/>
        </authorList>
    </citation>
    <scope>IDENTIFICATION</scope>
    <source>
        <strain evidence="9">cv. Chiifu-401-42</strain>
    </source>
</reference>
<organism evidence="9 10">
    <name type="scientific">Brassica campestris</name>
    <name type="common">Field mustard</name>
    <dbReference type="NCBI Taxonomy" id="3711"/>
    <lineage>
        <taxon>Eukaryota</taxon>
        <taxon>Viridiplantae</taxon>
        <taxon>Streptophyta</taxon>
        <taxon>Embryophyta</taxon>
        <taxon>Tracheophyta</taxon>
        <taxon>Spermatophyta</taxon>
        <taxon>Magnoliopsida</taxon>
        <taxon>eudicotyledons</taxon>
        <taxon>Gunneridae</taxon>
        <taxon>Pentapetalae</taxon>
        <taxon>rosids</taxon>
        <taxon>malvids</taxon>
        <taxon>Brassicales</taxon>
        <taxon>Brassicaceae</taxon>
        <taxon>Brassiceae</taxon>
        <taxon>Brassica</taxon>
    </lineage>
</organism>
<dbReference type="GO" id="GO:0000976">
    <property type="term" value="F:transcription cis-regulatory region binding"/>
    <property type="evidence" value="ECO:0000318"/>
    <property type="project" value="GO_Central"/>
</dbReference>
<dbReference type="InterPro" id="IPR001005">
    <property type="entry name" value="SANT/Myb"/>
</dbReference>
<sequence>MSMEGVFLEKPKSNTTTTLPDLSLNISLPDTHHHLRHNELSRRSSQTDNNRSSNLELSLSHHNNPSSSPSSRILHCPDPRNLNLSHHQHYNNSILNGRSLHQRVDESDINNIHRPIRGIPVYHNRSFPFHQQTSHSSSLGGGDLDSSSILNSSSGYNNAYRSLQSSPRLKGVPVHHHNHYGVVGSSDSSSPHHHHHHHGMIRSRFLPKMPTKRSMRAPRMRWTSSLHARFVHAVELLGGHERATPKSVLELMDVKDLTLAHVKSHLQMYRTVKTTNKPAASSGIHDQEEEENMKNVFKFLAVSKPDISTGINRLFKSFKTISQHFAYKEEEEESEDGGMEIGVPTNVKHVSHIGWESGLTAVAGPGKGWEDFIPPELLAAAAAATKQDVVNPLLHHTL</sequence>
<dbReference type="OMA" id="TISQHFA"/>
<evidence type="ECO:0000256" key="7">
    <source>
        <dbReference type="SAM" id="MobiDB-lite"/>
    </source>
</evidence>
<dbReference type="InterPro" id="IPR044847">
    <property type="entry name" value="KAN_fam"/>
</dbReference>
<evidence type="ECO:0000256" key="1">
    <source>
        <dbReference type="ARBA" id="ARBA00004123"/>
    </source>
</evidence>
<dbReference type="PANTHER" id="PTHR31496">
    <property type="entry name" value="TRANSCRIPTION FACTOR KAN2-RELATED"/>
    <property type="match status" value="1"/>
</dbReference>
<accession>M4E467</accession>
<evidence type="ECO:0000256" key="4">
    <source>
        <dbReference type="ARBA" id="ARBA00023015"/>
    </source>
</evidence>
<evidence type="ECO:0000313" key="10">
    <source>
        <dbReference type="Proteomes" id="UP000011750"/>
    </source>
</evidence>
<proteinExistence type="predicted"/>
<feature type="region of interest" description="Disordered" evidence="7">
    <location>
        <begin position="37"/>
        <end position="76"/>
    </location>
</feature>
<feature type="compositionally biased region" description="Polar residues" evidence="7">
    <location>
        <begin position="13"/>
        <end position="23"/>
    </location>
</feature>
<dbReference type="GO" id="GO:0010158">
    <property type="term" value="P:abaxial cell fate specification"/>
    <property type="evidence" value="ECO:0007669"/>
    <property type="project" value="InterPro"/>
</dbReference>
<dbReference type="InterPro" id="IPR006447">
    <property type="entry name" value="Myb_dom_plants"/>
</dbReference>
<dbReference type="Pfam" id="PF00249">
    <property type="entry name" value="Myb_DNA-binding"/>
    <property type="match status" value="1"/>
</dbReference>
<dbReference type="Proteomes" id="UP000011750">
    <property type="component" value="Chromosome A02"/>
</dbReference>
<keyword evidence="2" id="KW-0217">Developmental protein</keyword>
<keyword evidence="3" id="KW-0221">Differentiation</keyword>
<reference evidence="9 10" key="1">
    <citation type="journal article" date="2011" name="Nat. Genet.">
        <title>The genome of the mesopolyploid crop species Brassica rapa.</title>
        <authorList>
            <consortium name="Brassica rapa Genome Sequencing Project Consortium"/>
            <person name="Wang X."/>
            <person name="Wang H."/>
            <person name="Wang J."/>
            <person name="Sun R."/>
            <person name="Wu J."/>
            <person name="Liu S."/>
            <person name="Bai Y."/>
            <person name="Mun J.H."/>
            <person name="Bancroft I."/>
            <person name="Cheng F."/>
            <person name="Huang S."/>
            <person name="Li X."/>
            <person name="Hua W."/>
            <person name="Wang J."/>
            <person name="Wang X."/>
            <person name="Freeling M."/>
            <person name="Pires J.C."/>
            <person name="Paterson A.H."/>
            <person name="Chalhoub B."/>
            <person name="Wang B."/>
            <person name="Hayward A."/>
            <person name="Sharpe A.G."/>
            <person name="Park B.S."/>
            <person name="Weisshaar B."/>
            <person name="Liu B."/>
            <person name="Li B."/>
            <person name="Liu B."/>
            <person name="Tong C."/>
            <person name="Song C."/>
            <person name="Duran C."/>
            <person name="Peng C."/>
            <person name="Geng C."/>
            <person name="Koh C."/>
            <person name="Lin C."/>
            <person name="Edwards D."/>
            <person name="Mu D."/>
            <person name="Shen D."/>
            <person name="Soumpourou E."/>
            <person name="Li F."/>
            <person name="Fraser F."/>
            <person name="Conant G."/>
            <person name="Lassalle G."/>
            <person name="King G.J."/>
            <person name="Bonnema G."/>
            <person name="Tang H."/>
            <person name="Wang H."/>
            <person name="Belcram H."/>
            <person name="Zhou H."/>
            <person name="Hirakawa H."/>
            <person name="Abe H."/>
            <person name="Guo H."/>
            <person name="Wang H."/>
            <person name="Jin H."/>
            <person name="Parkin I.A."/>
            <person name="Batley J."/>
            <person name="Kim J.S."/>
            <person name="Just J."/>
            <person name="Li J."/>
            <person name="Xu J."/>
            <person name="Deng J."/>
            <person name="Kim J.A."/>
            <person name="Li J."/>
            <person name="Yu J."/>
            <person name="Meng J."/>
            <person name="Wang J."/>
            <person name="Min J."/>
            <person name="Poulain J."/>
            <person name="Wang J."/>
            <person name="Hatakeyama K."/>
            <person name="Wu K."/>
            <person name="Wang L."/>
            <person name="Fang L."/>
            <person name="Trick M."/>
            <person name="Links M.G."/>
            <person name="Zhao M."/>
            <person name="Jin M."/>
            <person name="Ramchiary N."/>
            <person name="Drou N."/>
            <person name="Berkman P.J."/>
            <person name="Cai Q."/>
            <person name="Huang Q."/>
            <person name="Li R."/>
            <person name="Tabata S."/>
            <person name="Cheng S."/>
            <person name="Zhang S."/>
            <person name="Zhang S."/>
            <person name="Huang S."/>
            <person name="Sato S."/>
            <person name="Sun S."/>
            <person name="Kwon S.J."/>
            <person name="Choi S.R."/>
            <person name="Lee T.H."/>
            <person name="Fan W."/>
            <person name="Zhao X."/>
            <person name="Tan X."/>
            <person name="Xu X."/>
            <person name="Wang Y."/>
            <person name="Qiu Y."/>
            <person name="Yin Y."/>
            <person name="Li Y."/>
            <person name="Du Y."/>
            <person name="Liao Y."/>
            <person name="Lim Y."/>
            <person name="Narusaka Y."/>
            <person name="Wang Y."/>
            <person name="Wang Z."/>
            <person name="Li Z."/>
            <person name="Wang Z."/>
            <person name="Xiong Z."/>
            <person name="Zhang Z."/>
        </authorList>
    </citation>
    <scope>NUCLEOTIDE SEQUENCE [LARGE SCALE GENOMIC DNA]</scope>
    <source>
        <strain evidence="9 10">cv. Chiifu-401-42</strain>
    </source>
</reference>
<evidence type="ECO:0000313" key="9">
    <source>
        <dbReference type="EnsemblPlants" id="Bra023570.1-P"/>
    </source>
</evidence>
<dbReference type="GO" id="GO:0005634">
    <property type="term" value="C:nucleus"/>
    <property type="evidence" value="ECO:0000318"/>
    <property type="project" value="GO_Central"/>
</dbReference>
<dbReference type="CDD" id="cd00132">
    <property type="entry name" value="CRIB"/>
    <property type="match status" value="1"/>
</dbReference>
<dbReference type="Gene3D" id="1.10.10.60">
    <property type="entry name" value="Homeodomain-like"/>
    <property type="match status" value="1"/>
</dbReference>
<dbReference type="SMR" id="M4E467"/>
<dbReference type="SUPFAM" id="SSF46689">
    <property type="entry name" value="Homeodomain-like"/>
    <property type="match status" value="1"/>
</dbReference>
<reference evidence="9 10" key="2">
    <citation type="journal article" date="2018" name="Hortic Res">
        <title>Improved Brassica rapa reference genome by single-molecule sequencing and chromosome conformation capture technologies.</title>
        <authorList>
            <person name="Zhang L."/>
            <person name="Cai X."/>
            <person name="Wu J."/>
            <person name="Liu M."/>
            <person name="Grob S."/>
            <person name="Cheng F."/>
            <person name="Liang J."/>
            <person name="Cai C."/>
            <person name="Liu Z."/>
            <person name="Liu B."/>
            <person name="Wang F."/>
            <person name="Li S."/>
            <person name="Liu F."/>
            <person name="Li X."/>
            <person name="Cheng L."/>
            <person name="Yang W."/>
            <person name="Li M.H."/>
            <person name="Grossniklaus U."/>
            <person name="Zheng H."/>
            <person name="Wang X."/>
        </authorList>
    </citation>
    <scope>NUCLEOTIDE SEQUENCE [LARGE SCALE GENOMIC DNA]</scope>
    <source>
        <strain evidence="9 10">cv. Chiifu-401-42</strain>
    </source>
</reference>
<dbReference type="GO" id="GO:0006355">
    <property type="term" value="P:regulation of DNA-templated transcription"/>
    <property type="evidence" value="ECO:0000318"/>
    <property type="project" value="GO_Central"/>
</dbReference>
<feature type="region of interest" description="Disordered" evidence="7">
    <location>
        <begin position="1"/>
        <end position="23"/>
    </location>
</feature>
<dbReference type="HOGENOM" id="CLU_047766_1_1_1"/>
<dbReference type="Gramene" id="Bra023570.1">
    <property type="protein sequence ID" value="Bra023570.1-P"/>
    <property type="gene ID" value="Bra023570"/>
</dbReference>
<comment type="subcellular location">
    <subcellularLocation>
        <location evidence="1">Nucleus</location>
    </subcellularLocation>
</comment>
<dbReference type="InterPro" id="IPR000095">
    <property type="entry name" value="CRIB_dom"/>
</dbReference>
<evidence type="ECO:0000256" key="5">
    <source>
        <dbReference type="ARBA" id="ARBA00023163"/>
    </source>
</evidence>
<evidence type="ECO:0000256" key="3">
    <source>
        <dbReference type="ARBA" id="ARBA00022782"/>
    </source>
</evidence>
<keyword evidence="4" id="KW-0805">Transcription regulation</keyword>
<keyword evidence="6" id="KW-0539">Nucleus</keyword>
<keyword evidence="5" id="KW-0804">Transcription</keyword>
<dbReference type="InterPro" id="IPR009057">
    <property type="entry name" value="Homeodomain-like_sf"/>
</dbReference>
<dbReference type="eggNOG" id="ENOG502QQZR">
    <property type="taxonomic scope" value="Eukaryota"/>
</dbReference>